<dbReference type="Gene3D" id="3.40.50.10140">
    <property type="entry name" value="Toll/interleukin-1 receptor homology (TIR) domain"/>
    <property type="match status" value="1"/>
</dbReference>
<dbReference type="SUPFAM" id="SSF52200">
    <property type="entry name" value="Toll/Interleukin receptor TIR domain"/>
    <property type="match status" value="1"/>
</dbReference>
<dbReference type="InterPro" id="IPR000157">
    <property type="entry name" value="TIR_dom"/>
</dbReference>
<dbReference type="EnsemblPlants" id="QL09p043548:mrna">
    <property type="protein sequence ID" value="QL09p043548:mrna"/>
    <property type="gene ID" value="QL09p043548"/>
</dbReference>
<protein>
    <recommendedName>
        <fullName evidence="2">TIR domain-containing protein</fullName>
    </recommendedName>
</protein>
<dbReference type="Pfam" id="PF01582">
    <property type="entry name" value="TIR"/>
    <property type="match status" value="1"/>
</dbReference>
<name>A0A7N2ML09_QUELO</name>
<proteinExistence type="predicted"/>
<feature type="region of interest" description="Disordered" evidence="1">
    <location>
        <begin position="50"/>
        <end position="73"/>
    </location>
</feature>
<dbReference type="SMART" id="SM00255">
    <property type="entry name" value="TIR"/>
    <property type="match status" value="1"/>
</dbReference>
<accession>A0A7N2ML09</accession>
<evidence type="ECO:0000313" key="3">
    <source>
        <dbReference type="EnsemblPlants" id="QL09p043548:mrna"/>
    </source>
</evidence>
<dbReference type="EMBL" id="LRBV02000009">
    <property type="status" value="NOT_ANNOTATED_CDS"/>
    <property type="molecule type" value="Genomic_DNA"/>
</dbReference>
<reference evidence="3" key="2">
    <citation type="submission" date="2021-01" db="UniProtKB">
        <authorList>
            <consortium name="EnsemblPlants"/>
        </authorList>
    </citation>
    <scope>IDENTIFICATION</scope>
</reference>
<dbReference type="AlphaFoldDB" id="A0A7N2ML09"/>
<dbReference type="PROSITE" id="PS50104">
    <property type="entry name" value="TIR"/>
    <property type="match status" value="1"/>
</dbReference>
<reference evidence="3 4" key="1">
    <citation type="journal article" date="2016" name="G3 (Bethesda)">
        <title>First Draft Assembly and Annotation of the Genome of a California Endemic Oak Quercus lobata Nee (Fagaceae).</title>
        <authorList>
            <person name="Sork V.L."/>
            <person name="Fitz-Gibbon S.T."/>
            <person name="Puiu D."/>
            <person name="Crepeau M."/>
            <person name="Gugger P.F."/>
            <person name="Sherman R."/>
            <person name="Stevens K."/>
            <person name="Langley C.H."/>
            <person name="Pellegrini M."/>
            <person name="Salzberg S.L."/>
        </authorList>
    </citation>
    <scope>NUCLEOTIDE SEQUENCE [LARGE SCALE GENOMIC DNA]</scope>
    <source>
        <strain evidence="3 4">cv. SW786</strain>
    </source>
</reference>
<sequence>MSPSPRHSWDYINRFGSPYSTSSFSRASCSPESSVCREAKKRLSERWAMMASHGTSQEQRHARRSSSTLGEMLALSDKKKSVGAEDKDMYGARLNVEVSDIEVVKTHVPKELTKAKGMKSSFKGKLFCLCVKEQGLLKLQAKPASLEISRYPSPIIGATLPQQPGRLRGVRSPDFRIPNPTSQSTKDISCRKRVKLSDLDVNILSSCRRNASSTALEGRQSPRSNEPKTSEFAFFKKYQSHTLHKEENQSKKFKISDCSGVACSARAMKTAYVPFAFHMDVTYSVGVDCQSRIACLKYEMREPRFEVGGRSSTLCTLIPLTDFNLKDMGSLEYNHLKELNDLHPKKYLIEIPGMIIISTLDDRIGAKDLSESSFLSTYSPNVISLPWSHSASYKDIDFGKQVEVKKDINADFNHFPLSLTLAPDSLTLVEDCRNCTKCKDGSMFLSPHNLHIMSKVFGERYHHPGLEEIKEHLHAFYLKTRMKVAWMVQVIEEPLVLSVILLTSTLSLVSDIVNIQASQLPLDKDKSCPLLLDKSSWKGTFGKCIVMIVKMLPSTLDMLFMISLCLYGIFTFRDNERLESGKSISPELLKAIEESRISIVILSKNYASSTWCLDELAKIIQRMKVMGMIVLPIFYNVDPSDVHKQIGTFAQAFAEHEERLKDNMEKVQTWRATLSEVANLSGWHSQDR</sequence>
<dbReference type="Gramene" id="QL09p043548:mrna">
    <property type="protein sequence ID" value="QL09p043548:mrna"/>
    <property type="gene ID" value="QL09p043548"/>
</dbReference>
<dbReference type="Proteomes" id="UP000594261">
    <property type="component" value="Chromosome 9"/>
</dbReference>
<evidence type="ECO:0000313" key="4">
    <source>
        <dbReference type="Proteomes" id="UP000594261"/>
    </source>
</evidence>
<feature type="domain" description="TIR" evidence="2">
    <location>
        <begin position="543"/>
        <end position="688"/>
    </location>
</feature>
<keyword evidence="4" id="KW-1185">Reference proteome</keyword>
<dbReference type="InParanoid" id="A0A7N2ML09"/>
<dbReference type="PANTHER" id="PTHR46634:SF3">
    <property type="entry name" value="M REDUCTASE II SUBUNIT GAMMA, PUTATIVE (DUF3741)-RELATED"/>
    <property type="match status" value="1"/>
</dbReference>
<dbReference type="GO" id="GO:0007165">
    <property type="term" value="P:signal transduction"/>
    <property type="evidence" value="ECO:0007669"/>
    <property type="project" value="InterPro"/>
</dbReference>
<dbReference type="PANTHER" id="PTHR46634">
    <property type="entry name" value="M REDUCTASE II SUBUNIT GAMMA, PUTATIVE (DUF3741)-RELATED"/>
    <property type="match status" value="1"/>
</dbReference>
<organism evidence="3 4">
    <name type="scientific">Quercus lobata</name>
    <name type="common">Valley oak</name>
    <dbReference type="NCBI Taxonomy" id="97700"/>
    <lineage>
        <taxon>Eukaryota</taxon>
        <taxon>Viridiplantae</taxon>
        <taxon>Streptophyta</taxon>
        <taxon>Embryophyta</taxon>
        <taxon>Tracheophyta</taxon>
        <taxon>Spermatophyta</taxon>
        <taxon>Magnoliopsida</taxon>
        <taxon>eudicotyledons</taxon>
        <taxon>Gunneridae</taxon>
        <taxon>Pentapetalae</taxon>
        <taxon>rosids</taxon>
        <taxon>fabids</taxon>
        <taxon>Fagales</taxon>
        <taxon>Fagaceae</taxon>
        <taxon>Quercus</taxon>
    </lineage>
</organism>
<evidence type="ECO:0000259" key="2">
    <source>
        <dbReference type="PROSITE" id="PS50104"/>
    </source>
</evidence>
<evidence type="ECO:0000256" key="1">
    <source>
        <dbReference type="SAM" id="MobiDB-lite"/>
    </source>
</evidence>
<feature type="region of interest" description="Disordered" evidence="1">
    <location>
        <begin position="157"/>
        <end position="186"/>
    </location>
</feature>
<dbReference type="InterPro" id="IPR035897">
    <property type="entry name" value="Toll_tir_struct_dom_sf"/>
</dbReference>